<reference evidence="1" key="1">
    <citation type="submission" date="2019-08" db="EMBL/GenBank/DDBJ databases">
        <authorList>
            <person name="Kucharzyk K."/>
            <person name="Murdoch R.W."/>
            <person name="Higgins S."/>
            <person name="Loffler F."/>
        </authorList>
    </citation>
    <scope>NUCLEOTIDE SEQUENCE</scope>
</reference>
<comment type="caution">
    <text evidence="1">The sequence shown here is derived from an EMBL/GenBank/DDBJ whole genome shotgun (WGS) entry which is preliminary data.</text>
</comment>
<name>A0A644WWL7_9ZZZZ</name>
<proteinExistence type="predicted"/>
<dbReference type="EMBL" id="VSSQ01001230">
    <property type="protein sequence ID" value="MPM06453.1"/>
    <property type="molecule type" value="Genomic_DNA"/>
</dbReference>
<gene>
    <name evidence="1" type="ORF">SDC9_52754</name>
</gene>
<sequence>MLDVKELLKMTGLEVAETSFLKAPSLPFIIFLQDVEETGADIRNNITARNVTVELYSARINEEKEKNIEDLLREKLIKFRKERVYIDSQKFFETIYTFSLYEKEV</sequence>
<organism evidence="1">
    <name type="scientific">bioreactor metagenome</name>
    <dbReference type="NCBI Taxonomy" id="1076179"/>
    <lineage>
        <taxon>unclassified sequences</taxon>
        <taxon>metagenomes</taxon>
        <taxon>ecological metagenomes</taxon>
    </lineage>
</organism>
<protein>
    <submittedName>
        <fullName evidence="1">Uncharacterized protein</fullName>
    </submittedName>
</protein>
<dbReference type="AlphaFoldDB" id="A0A644WWL7"/>
<evidence type="ECO:0000313" key="1">
    <source>
        <dbReference type="EMBL" id="MPM06453.1"/>
    </source>
</evidence>
<accession>A0A644WWL7</accession>